<keyword evidence="11" id="KW-0472">Membrane</keyword>
<dbReference type="EMBL" id="CAJHNH020004557">
    <property type="protein sequence ID" value="CAG5131241.1"/>
    <property type="molecule type" value="Genomic_DNA"/>
</dbReference>
<evidence type="ECO:0000256" key="11">
    <source>
        <dbReference type="SAM" id="Phobius"/>
    </source>
</evidence>
<keyword evidence="4" id="KW-0645">Protease</keyword>
<keyword evidence="5" id="KW-0479">Metal-binding</keyword>
<comment type="caution">
    <text evidence="10">Lacks conserved residue(s) required for the propagation of feature annotation.</text>
</comment>
<keyword evidence="11" id="KW-1133">Transmembrane helix</keyword>
<keyword evidence="8" id="KW-0862">Zinc</keyword>
<evidence type="ECO:0000256" key="10">
    <source>
        <dbReference type="PROSITE-ProRule" id="PRU01379"/>
    </source>
</evidence>
<protein>
    <recommendedName>
        <fullName evidence="12">Peptidase M14 domain-containing protein</fullName>
    </recommendedName>
</protein>
<evidence type="ECO:0000256" key="5">
    <source>
        <dbReference type="ARBA" id="ARBA00022723"/>
    </source>
</evidence>
<dbReference type="PROSITE" id="PS00132">
    <property type="entry name" value="CARBOXYPEPT_ZN_1"/>
    <property type="match status" value="1"/>
</dbReference>
<organism evidence="13 14">
    <name type="scientific">Candidula unifasciata</name>
    <dbReference type="NCBI Taxonomy" id="100452"/>
    <lineage>
        <taxon>Eukaryota</taxon>
        <taxon>Metazoa</taxon>
        <taxon>Spiralia</taxon>
        <taxon>Lophotrochozoa</taxon>
        <taxon>Mollusca</taxon>
        <taxon>Gastropoda</taxon>
        <taxon>Heterobranchia</taxon>
        <taxon>Euthyneura</taxon>
        <taxon>Panpulmonata</taxon>
        <taxon>Eupulmonata</taxon>
        <taxon>Stylommatophora</taxon>
        <taxon>Helicina</taxon>
        <taxon>Helicoidea</taxon>
        <taxon>Geomitridae</taxon>
        <taxon>Candidula</taxon>
    </lineage>
</organism>
<dbReference type="InterPro" id="IPR000834">
    <property type="entry name" value="Peptidase_M14"/>
</dbReference>
<dbReference type="GO" id="GO:0008270">
    <property type="term" value="F:zinc ion binding"/>
    <property type="evidence" value="ECO:0007669"/>
    <property type="project" value="InterPro"/>
</dbReference>
<name>A0A8S3ZY59_9EUPU</name>
<comment type="caution">
    <text evidence="13">The sequence shown here is derived from an EMBL/GenBank/DDBJ whole genome shotgun (WGS) entry which is preliminary data.</text>
</comment>
<evidence type="ECO:0000256" key="6">
    <source>
        <dbReference type="ARBA" id="ARBA00022729"/>
    </source>
</evidence>
<evidence type="ECO:0000256" key="2">
    <source>
        <dbReference type="ARBA" id="ARBA00005988"/>
    </source>
</evidence>
<keyword evidence="7" id="KW-0378">Hydrolase</keyword>
<keyword evidence="14" id="KW-1185">Reference proteome</keyword>
<evidence type="ECO:0000256" key="8">
    <source>
        <dbReference type="ARBA" id="ARBA00022833"/>
    </source>
</evidence>
<dbReference type="PANTHER" id="PTHR11705:SF91">
    <property type="entry name" value="FI01817P-RELATED"/>
    <property type="match status" value="1"/>
</dbReference>
<dbReference type="PANTHER" id="PTHR11705">
    <property type="entry name" value="PROTEASE FAMILY M14 CARBOXYPEPTIDASE A,B"/>
    <property type="match status" value="1"/>
</dbReference>
<gene>
    <name evidence="13" type="ORF">CUNI_LOCUS16799</name>
</gene>
<comment type="similarity">
    <text evidence="2 10">Belongs to the peptidase M14 family.</text>
</comment>
<sequence length="348" mass="40300">TFLPHLLLPCAAIISLVFWNVLFFLFSPSYIIYYRIDKARHILYVFLTHFKLTCLQIVNYLKKLEIKYPKTIGISSLTFQTFQGRSVAFVRLSNPYSSNKKPVIIVEAGIHGREWIAPAATLWVMEKILENYESREPTARLMLNKYDWFVVPVTNPDGYEYTHTKDRLWTKNRRYISKGCTGVDLNRNFDIMFGTTDVEYRNKCNTDTYPGESAFSEPESSNIQDLFDSLFQRVVAFVSVHSFGQFVLVPWSYTNYEYTSTSNEDLDRVAYLMTYAISKRHGRLYSYGNSFQKLKYAVAGNSIDWVLKRKPNVYSVSLKLRPSISAKDGFLLPGSQIIPTGEEFYDSL</sequence>
<feature type="non-terminal residue" evidence="13">
    <location>
        <position position="1"/>
    </location>
</feature>
<dbReference type="SMART" id="SM00631">
    <property type="entry name" value="Zn_pept"/>
    <property type="match status" value="1"/>
</dbReference>
<proteinExistence type="inferred from homology"/>
<evidence type="ECO:0000256" key="9">
    <source>
        <dbReference type="ARBA" id="ARBA00023049"/>
    </source>
</evidence>
<evidence type="ECO:0000259" key="12">
    <source>
        <dbReference type="PROSITE" id="PS52035"/>
    </source>
</evidence>
<dbReference type="GO" id="GO:0006508">
    <property type="term" value="P:proteolysis"/>
    <property type="evidence" value="ECO:0007669"/>
    <property type="project" value="UniProtKB-KW"/>
</dbReference>
<keyword evidence="11" id="KW-0812">Transmembrane</keyword>
<dbReference type="PRINTS" id="PR00765">
    <property type="entry name" value="CRBOXYPTASEA"/>
</dbReference>
<keyword evidence="6" id="KW-0732">Signal</keyword>
<dbReference type="SUPFAM" id="SSF53187">
    <property type="entry name" value="Zn-dependent exopeptidases"/>
    <property type="match status" value="1"/>
</dbReference>
<comment type="cofactor">
    <cofactor evidence="1">
        <name>Zn(2+)</name>
        <dbReference type="ChEBI" id="CHEBI:29105"/>
    </cofactor>
</comment>
<feature type="domain" description="Peptidase M14" evidence="12">
    <location>
        <begin position="48"/>
        <end position="348"/>
    </location>
</feature>
<dbReference type="GO" id="GO:0004181">
    <property type="term" value="F:metallocarboxypeptidase activity"/>
    <property type="evidence" value="ECO:0007669"/>
    <property type="project" value="InterPro"/>
</dbReference>
<feature type="transmembrane region" description="Helical" evidence="11">
    <location>
        <begin position="6"/>
        <end position="30"/>
    </location>
</feature>
<evidence type="ECO:0000256" key="4">
    <source>
        <dbReference type="ARBA" id="ARBA00022670"/>
    </source>
</evidence>
<feature type="non-terminal residue" evidence="13">
    <location>
        <position position="348"/>
    </location>
</feature>
<accession>A0A8S3ZY59</accession>
<dbReference type="Gene3D" id="3.40.630.10">
    <property type="entry name" value="Zn peptidases"/>
    <property type="match status" value="1"/>
</dbReference>
<evidence type="ECO:0000313" key="14">
    <source>
        <dbReference type="Proteomes" id="UP000678393"/>
    </source>
</evidence>
<dbReference type="Proteomes" id="UP000678393">
    <property type="component" value="Unassembled WGS sequence"/>
</dbReference>
<dbReference type="FunFam" id="3.40.630.10:FF:000084">
    <property type="entry name" value="Carboxypeptidase B2"/>
    <property type="match status" value="1"/>
</dbReference>
<evidence type="ECO:0000256" key="1">
    <source>
        <dbReference type="ARBA" id="ARBA00001947"/>
    </source>
</evidence>
<dbReference type="AlphaFoldDB" id="A0A8S3ZY59"/>
<dbReference type="GO" id="GO:0005615">
    <property type="term" value="C:extracellular space"/>
    <property type="evidence" value="ECO:0007669"/>
    <property type="project" value="TreeGrafter"/>
</dbReference>
<feature type="transmembrane region" description="Helical" evidence="11">
    <location>
        <begin position="42"/>
        <end position="61"/>
    </location>
</feature>
<dbReference type="Pfam" id="PF00246">
    <property type="entry name" value="Peptidase_M14"/>
    <property type="match status" value="1"/>
</dbReference>
<keyword evidence="3" id="KW-0121">Carboxypeptidase</keyword>
<dbReference type="OrthoDB" id="3626597at2759"/>
<keyword evidence="9" id="KW-0482">Metalloprotease</keyword>
<evidence type="ECO:0000256" key="7">
    <source>
        <dbReference type="ARBA" id="ARBA00022801"/>
    </source>
</evidence>
<reference evidence="13" key="1">
    <citation type="submission" date="2021-04" db="EMBL/GenBank/DDBJ databases">
        <authorList>
            <consortium name="Molecular Ecology Group"/>
        </authorList>
    </citation>
    <scope>NUCLEOTIDE SEQUENCE</scope>
</reference>
<dbReference type="PROSITE" id="PS52035">
    <property type="entry name" value="PEPTIDASE_M14"/>
    <property type="match status" value="1"/>
</dbReference>
<evidence type="ECO:0000313" key="13">
    <source>
        <dbReference type="EMBL" id="CAG5131241.1"/>
    </source>
</evidence>
<evidence type="ECO:0000256" key="3">
    <source>
        <dbReference type="ARBA" id="ARBA00022645"/>
    </source>
</evidence>
<dbReference type="InterPro" id="IPR057246">
    <property type="entry name" value="CARBOXYPEPT_ZN_1"/>
</dbReference>